<dbReference type="Proteomes" id="UP000019373">
    <property type="component" value="Unassembled WGS sequence"/>
</dbReference>
<sequence>MHDPSLTPFGEQQCAALRETFPYHDKLCLLVSSPLRRTIYTTLLSFTPALNNGRCQQNIVALPEMQESSDFPCDTGSDPHQLAEEMAENHVPVDLSLVKEGWNVKKLDSKWAPTSEALSKRAREARIYIRDRILDLQKGGEKSPEVVVVTHGGFLHYFTEDWEDSGAYNAYKNDRINELRWDIPGTGWRNTEYRSFNFADLNPSSTSESIKGTQSNEHLDDYENATLRETNESRARRGKEEPQHGRDKQAELFNAAMWGWKDQGTQNPDKIGEVEEEGDEEEALLRVLTKGSENVDKKGGEAPATDRRGESTADAVAKERERSRSLSVRVAA</sequence>
<feature type="region of interest" description="Disordered" evidence="1">
    <location>
        <begin position="202"/>
        <end position="248"/>
    </location>
</feature>
<dbReference type="OrthoDB" id="496981at2759"/>
<dbReference type="Gene3D" id="3.40.50.1240">
    <property type="entry name" value="Phosphoglycerate mutase-like"/>
    <property type="match status" value="1"/>
</dbReference>
<protein>
    <submittedName>
        <fullName evidence="2">Uncharacterized protein</fullName>
    </submittedName>
</protein>
<dbReference type="eggNOG" id="KOG4754">
    <property type="taxonomic scope" value="Eukaryota"/>
</dbReference>
<gene>
    <name evidence="2" type="ORF">EPUS_00680</name>
</gene>
<dbReference type="RefSeq" id="XP_007799651.1">
    <property type="nucleotide sequence ID" value="XM_007801460.1"/>
</dbReference>
<dbReference type="SUPFAM" id="SSF53254">
    <property type="entry name" value="Phosphoglycerate mutase-like"/>
    <property type="match status" value="1"/>
</dbReference>
<proteinExistence type="predicted"/>
<dbReference type="PANTHER" id="PTHR48100">
    <property type="entry name" value="BROAD-SPECIFICITY PHOSPHATASE YOR283W-RELATED"/>
    <property type="match status" value="1"/>
</dbReference>
<evidence type="ECO:0000256" key="1">
    <source>
        <dbReference type="SAM" id="MobiDB-lite"/>
    </source>
</evidence>
<accession>U1HV44</accession>
<dbReference type="AlphaFoldDB" id="U1HV44"/>
<dbReference type="InterPro" id="IPR050275">
    <property type="entry name" value="PGM_Phosphatase"/>
</dbReference>
<feature type="compositionally biased region" description="Basic and acidic residues" evidence="1">
    <location>
        <begin position="229"/>
        <end position="248"/>
    </location>
</feature>
<dbReference type="GO" id="GO:0016791">
    <property type="term" value="F:phosphatase activity"/>
    <property type="evidence" value="ECO:0007669"/>
    <property type="project" value="TreeGrafter"/>
</dbReference>
<dbReference type="OMA" id="NEQCRIL"/>
<dbReference type="GO" id="GO:0005737">
    <property type="term" value="C:cytoplasm"/>
    <property type="evidence" value="ECO:0007669"/>
    <property type="project" value="TreeGrafter"/>
</dbReference>
<name>U1HV44_ENDPU</name>
<dbReference type="InterPro" id="IPR013078">
    <property type="entry name" value="His_Pase_superF_clade-1"/>
</dbReference>
<dbReference type="PANTHER" id="PTHR48100:SF54">
    <property type="entry name" value="PHOSPHATASE SPAC5H10.03-RELATED"/>
    <property type="match status" value="1"/>
</dbReference>
<evidence type="ECO:0000313" key="2">
    <source>
        <dbReference type="EMBL" id="ERF74550.1"/>
    </source>
</evidence>
<dbReference type="GeneID" id="19235741"/>
<reference evidence="3" key="1">
    <citation type="journal article" date="2014" name="BMC Genomics">
        <title>Genome characteristics reveal the impact of lichenization on lichen-forming fungus Endocarpon pusillum Hedwig (Verrucariales, Ascomycota).</title>
        <authorList>
            <person name="Wang Y.-Y."/>
            <person name="Liu B."/>
            <person name="Zhang X.-Y."/>
            <person name="Zhou Q.-M."/>
            <person name="Zhang T."/>
            <person name="Li H."/>
            <person name="Yu Y.-F."/>
            <person name="Zhang X.-L."/>
            <person name="Hao X.-Y."/>
            <person name="Wang M."/>
            <person name="Wang L."/>
            <person name="Wei J.-C."/>
        </authorList>
    </citation>
    <scope>NUCLEOTIDE SEQUENCE [LARGE SCALE GENOMIC DNA]</scope>
    <source>
        <strain evidence="3">Z07020 / HMAS-L-300199</strain>
    </source>
</reference>
<dbReference type="HOGENOM" id="CLU_039184_1_0_1"/>
<keyword evidence="3" id="KW-1185">Reference proteome</keyword>
<dbReference type="EMBL" id="KE720872">
    <property type="protein sequence ID" value="ERF74550.1"/>
    <property type="molecule type" value="Genomic_DNA"/>
</dbReference>
<organism evidence="2 3">
    <name type="scientific">Endocarpon pusillum (strain Z07020 / HMAS-L-300199)</name>
    <name type="common">Lichen-forming fungus</name>
    <dbReference type="NCBI Taxonomy" id="1263415"/>
    <lineage>
        <taxon>Eukaryota</taxon>
        <taxon>Fungi</taxon>
        <taxon>Dikarya</taxon>
        <taxon>Ascomycota</taxon>
        <taxon>Pezizomycotina</taxon>
        <taxon>Eurotiomycetes</taxon>
        <taxon>Chaetothyriomycetidae</taxon>
        <taxon>Verrucariales</taxon>
        <taxon>Verrucariaceae</taxon>
        <taxon>Endocarpon</taxon>
    </lineage>
</organism>
<feature type="compositionally biased region" description="Basic and acidic residues" evidence="1">
    <location>
        <begin position="293"/>
        <end position="324"/>
    </location>
</feature>
<feature type="compositionally biased region" description="Polar residues" evidence="1">
    <location>
        <begin position="202"/>
        <end position="216"/>
    </location>
</feature>
<evidence type="ECO:0000313" key="3">
    <source>
        <dbReference type="Proteomes" id="UP000019373"/>
    </source>
</evidence>
<dbReference type="InterPro" id="IPR029033">
    <property type="entry name" value="His_PPase_superfam"/>
</dbReference>
<dbReference type="Pfam" id="PF00300">
    <property type="entry name" value="His_Phos_1"/>
    <property type="match status" value="1"/>
</dbReference>
<feature type="region of interest" description="Disordered" evidence="1">
    <location>
        <begin position="261"/>
        <end position="332"/>
    </location>
</feature>